<comment type="similarity">
    <text evidence="1">Belongs to the metallo-dependent hydrolases superfamily. NagA family.</text>
</comment>
<dbReference type="Proteomes" id="UP001500192">
    <property type="component" value="Unassembled WGS sequence"/>
</dbReference>
<dbReference type="SUPFAM" id="SSF51556">
    <property type="entry name" value="Metallo-dependent hydrolases"/>
    <property type="match status" value="1"/>
</dbReference>
<dbReference type="SUPFAM" id="SSF51338">
    <property type="entry name" value="Composite domain of metallo-dependent hydrolases"/>
    <property type="match status" value="1"/>
</dbReference>
<sequence>MLDVLLRGATVADGTGAPPRRADVGVLGDRIALVGETTEGARETVDCAGLVLAPGFVDLHSHADFSIRQAPVAEACLRQGVTTIVTGNCGSSPFPGVPGGDASLTTISERDATVWPDFARFAAAVEESEPAINVAALAGHAALRSAVAGNELRELTADELARVCELLAEQARQGVFGFSSGLIYAPGSFAPPQELVALAETAAQAGLLYSTHMRDEGDHLLDAVEEALDTARRTGVRLQISHLKAMGPANHGKVREALNRIRQARAAGLDVACDVYPYAASSTRLSSRLPDWALDGGLPALVSRLRDDETRARIREELDARIGRTVLPEGTVLAALPPGPYRKWVGSSLAEIAAAEGRPAADTALDVLREHAGDVWIVNHAMAESDVDTVLADELSAIASDGWVLDTGQGGHPHPRHFGTFARALGSYSRERSVVGLGEAVRKCSALPASRIGLTDRGTIAEGMVADLTVFDPATVIDTATYETPLSYATGTSHVLVGGRFALRDGEVTGERPGRVLRRS</sequence>
<organism evidence="4 5">
    <name type="scientific">Amycolatopsis dongchuanensis</name>
    <dbReference type="NCBI Taxonomy" id="1070866"/>
    <lineage>
        <taxon>Bacteria</taxon>
        <taxon>Bacillati</taxon>
        <taxon>Actinomycetota</taxon>
        <taxon>Actinomycetes</taxon>
        <taxon>Pseudonocardiales</taxon>
        <taxon>Pseudonocardiaceae</taxon>
        <taxon>Amycolatopsis</taxon>
    </lineage>
</organism>
<accession>A0ABP9QJ16</accession>
<name>A0ABP9QJ16_9PSEU</name>
<dbReference type="Pfam" id="PF07969">
    <property type="entry name" value="Amidohydro_3"/>
    <property type="match status" value="1"/>
</dbReference>
<evidence type="ECO:0000259" key="3">
    <source>
        <dbReference type="Pfam" id="PF07969"/>
    </source>
</evidence>
<comment type="caution">
    <text evidence="4">The sequence shown here is derived from an EMBL/GenBank/DDBJ whole genome shotgun (WGS) entry which is preliminary data.</text>
</comment>
<dbReference type="RefSeq" id="WP_346054027.1">
    <property type="nucleotide sequence ID" value="NZ_BAABIB010000063.1"/>
</dbReference>
<dbReference type="InterPro" id="IPR011059">
    <property type="entry name" value="Metal-dep_hydrolase_composite"/>
</dbReference>
<dbReference type="PANTHER" id="PTHR11113">
    <property type="entry name" value="N-ACETYLGLUCOSAMINE-6-PHOSPHATE DEACETYLASE"/>
    <property type="match status" value="1"/>
</dbReference>
<dbReference type="EMBL" id="BAABIB010000063">
    <property type="protein sequence ID" value="GAA5162752.1"/>
    <property type="molecule type" value="Genomic_DNA"/>
</dbReference>
<dbReference type="CDD" id="cd01297">
    <property type="entry name" value="D-aminoacylase"/>
    <property type="match status" value="1"/>
</dbReference>
<proteinExistence type="inferred from homology"/>
<evidence type="ECO:0000313" key="5">
    <source>
        <dbReference type="Proteomes" id="UP001500192"/>
    </source>
</evidence>
<keyword evidence="2" id="KW-0378">Hydrolase</keyword>
<dbReference type="PANTHER" id="PTHR11113:SF14">
    <property type="entry name" value="N-ACETYLGLUCOSAMINE-6-PHOSPHATE DEACETYLASE"/>
    <property type="match status" value="1"/>
</dbReference>
<dbReference type="InterPro" id="IPR013108">
    <property type="entry name" value="Amidohydro_3"/>
</dbReference>
<dbReference type="InterPro" id="IPR032466">
    <property type="entry name" value="Metal_Hydrolase"/>
</dbReference>
<evidence type="ECO:0000313" key="4">
    <source>
        <dbReference type="EMBL" id="GAA5162752.1"/>
    </source>
</evidence>
<evidence type="ECO:0000256" key="2">
    <source>
        <dbReference type="ARBA" id="ARBA00022801"/>
    </source>
</evidence>
<dbReference type="Gene3D" id="2.30.40.10">
    <property type="entry name" value="Urease, subunit C, domain 1"/>
    <property type="match status" value="1"/>
</dbReference>
<dbReference type="Gene3D" id="3.20.20.140">
    <property type="entry name" value="Metal-dependent hydrolases"/>
    <property type="match status" value="1"/>
</dbReference>
<feature type="domain" description="Amidohydrolase 3" evidence="3">
    <location>
        <begin position="43"/>
        <end position="501"/>
    </location>
</feature>
<reference evidence="5" key="1">
    <citation type="journal article" date="2019" name="Int. J. Syst. Evol. Microbiol.">
        <title>The Global Catalogue of Microorganisms (GCM) 10K type strain sequencing project: providing services to taxonomists for standard genome sequencing and annotation.</title>
        <authorList>
            <consortium name="The Broad Institute Genomics Platform"/>
            <consortium name="The Broad Institute Genome Sequencing Center for Infectious Disease"/>
            <person name="Wu L."/>
            <person name="Ma J."/>
        </authorList>
    </citation>
    <scope>NUCLEOTIDE SEQUENCE [LARGE SCALE GENOMIC DNA]</scope>
    <source>
        <strain evidence="5">JCM 18054</strain>
    </source>
</reference>
<keyword evidence="5" id="KW-1185">Reference proteome</keyword>
<evidence type="ECO:0000256" key="1">
    <source>
        <dbReference type="ARBA" id="ARBA00010716"/>
    </source>
</evidence>
<dbReference type="Gene3D" id="3.30.1490.130">
    <property type="entry name" value="D-aminoacylase. Domain 3"/>
    <property type="match status" value="1"/>
</dbReference>
<gene>
    <name evidence="4" type="ORF">GCM10023214_29930</name>
</gene>
<dbReference type="InterPro" id="IPR023100">
    <property type="entry name" value="D-aminoacylase_insert_dom_sf"/>
</dbReference>
<protein>
    <submittedName>
        <fullName evidence="4">D-aminoacylase</fullName>
    </submittedName>
</protein>